<accession>A0A226EM53</accession>
<keyword evidence="1" id="KW-0243">Dynein</keyword>
<keyword evidence="2 5" id="KW-0175">Coiled coil</keyword>
<proteinExistence type="inferred from homology"/>
<comment type="caution">
    <text evidence="6">The sequence shown here is derived from an EMBL/GenBank/DDBJ whole genome shotgun (WGS) entry which is preliminary data.</text>
</comment>
<evidence type="ECO:0000256" key="1">
    <source>
        <dbReference type="ARBA" id="ARBA00023017"/>
    </source>
</evidence>
<dbReference type="GO" id="GO:0045504">
    <property type="term" value="F:dynein heavy chain binding"/>
    <property type="evidence" value="ECO:0007669"/>
    <property type="project" value="TreeGrafter"/>
</dbReference>
<dbReference type="Proteomes" id="UP000198287">
    <property type="component" value="Unassembled WGS sequence"/>
</dbReference>
<dbReference type="OMA" id="MTLSAYQ"/>
<dbReference type="PANTHER" id="PTHR13183:SF0">
    <property type="entry name" value="AXONEMAL DYNEIN LIGHT INTERMEDIATE POLYPEPTIDE 1"/>
    <property type="match status" value="1"/>
</dbReference>
<protein>
    <submittedName>
        <fullName evidence="6">Axonemal dynein light intermediate polypeptide 1</fullName>
    </submittedName>
</protein>
<name>A0A226EM53_FOLCA</name>
<comment type="similarity">
    <text evidence="4">Belongs to the inner dynein arm light chain family.</text>
</comment>
<gene>
    <name evidence="6" type="ORF">Fcan01_07544</name>
</gene>
<dbReference type="GO" id="GO:0005930">
    <property type="term" value="C:axoneme"/>
    <property type="evidence" value="ECO:0007669"/>
    <property type="project" value="TreeGrafter"/>
</dbReference>
<dbReference type="GO" id="GO:0030286">
    <property type="term" value="C:dynein complex"/>
    <property type="evidence" value="ECO:0007669"/>
    <property type="project" value="UniProtKB-KW"/>
</dbReference>
<evidence type="ECO:0000256" key="5">
    <source>
        <dbReference type="SAM" id="Coils"/>
    </source>
</evidence>
<dbReference type="EMBL" id="LNIX01000003">
    <property type="protein sequence ID" value="OXA58370.1"/>
    <property type="molecule type" value="Genomic_DNA"/>
</dbReference>
<dbReference type="PANTHER" id="PTHR13183">
    <property type="entry name" value="AXONEMAL INNER ARM DYNEIN LIGHT CHAIN 28"/>
    <property type="match status" value="1"/>
</dbReference>
<keyword evidence="7" id="KW-1185">Reference proteome</keyword>
<reference evidence="6 7" key="1">
    <citation type="submission" date="2015-12" db="EMBL/GenBank/DDBJ databases">
        <title>The genome of Folsomia candida.</title>
        <authorList>
            <person name="Faddeeva A."/>
            <person name="Derks M.F."/>
            <person name="Anvar Y."/>
            <person name="Smit S."/>
            <person name="Van Straalen N."/>
            <person name="Roelofs D."/>
        </authorList>
    </citation>
    <scope>NUCLEOTIDE SEQUENCE [LARGE SCALE GENOMIC DNA]</scope>
    <source>
        <strain evidence="6 7">VU population</strain>
        <tissue evidence="6">Whole body</tissue>
    </source>
</reference>
<feature type="coiled-coil region" evidence="5">
    <location>
        <begin position="194"/>
        <end position="221"/>
    </location>
</feature>
<organism evidence="6 7">
    <name type="scientific">Folsomia candida</name>
    <name type="common">Springtail</name>
    <dbReference type="NCBI Taxonomy" id="158441"/>
    <lineage>
        <taxon>Eukaryota</taxon>
        <taxon>Metazoa</taxon>
        <taxon>Ecdysozoa</taxon>
        <taxon>Arthropoda</taxon>
        <taxon>Hexapoda</taxon>
        <taxon>Collembola</taxon>
        <taxon>Entomobryomorpha</taxon>
        <taxon>Isotomoidea</taxon>
        <taxon>Isotomidae</taxon>
        <taxon>Proisotominae</taxon>
        <taxon>Folsomia</taxon>
    </lineage>
</organism>
<dbReference type="OrthoDB" id="273640at2759"/>
<dbReference type="InterPro" id="IPR019347">
    <property type="entry name" value="Axonemal_dynein_light_chain"/>
</dbReference>
<evidence type="ECO:0000313" key="6">
    <source>
        <dbReference type="EMBL" id="OXA58370.1"/>
    </source>
</evidence>
<dbReference type="STRING" id="158441.A0A226EM53"/>
<evidence type="ECO:0000313" key="7">
    <source>
        <dbReference type="Proteomes" id="UP000198287"/>
    </source>
</evidence>
<evidence type="ECO:0000256" key="3">
    <source>
        <dbReference type="ARBA" id="ARBA00023175"/>
    </source>
</evidence>
<evidence type="ECO:0000256" key="4">
    <source>
        <dbReference type="ARBA" id="ARBA00038114"/>
    </source>
</evidence>
<evidence type="ECO:0000256" key="2">
    <source>
        <dbReference type="ARBA" id="ARBA00023054"/>
    </source>
</evidence>
<sequence>MSGPQQVSLIKYGKADLLQPDGGISSIRFINRVAQDQQAQASGGCGSVTDPVLLELMQHACKEAALSQIDKDQILEAIVSPREWEEDGKRYKQLISKEPATRADVSGLNELLNEQLTLRQARPDGICLIRRELAEQCFDELIRQVTLSEAERGLLLLRVRDELRMTLSAYQDLFVSARDHDPRKTVGKEIMAMKQEYTAKYDEFASAVSRLEKEKQDLIRTFENNDQISKEERESSNKRHHEEFQFLKRINNTLKQQIDAMIDPENDIDPVIAAYESIPIKQTRGIWKYTKICKEGEATAT</sequence>
<dbReference type="AlphaFoldDB" id="A0A226EM53"/>
<keyword evidence="3" id="KW-0505">Motor protein</keyword>
<dbReference type="Pfam" id="PF10211">
    <property type="entry name" value="Ax_dynein_light"/>
    <property type="match status" value="1"/>
</dbReference>